<protein>
    <submittedName>
        <fullName evidence="1">Uncharacterized protein DUF3164</fullName>
    </submittedName>
</protein>
<keyword evidence="2" id="KW-1185">Reference proteome</keyword>
<name>A0A4Q7NLM2_9BURK</name>
<dbReference type="Pfam" id="PF11363">
    <property type="entry name" value="DUF3164"/>
    <property type="match status" value="1"/>
</dbReference>
<dbReference type="InterPro" id="IPR021505">
    <property type="entry name" value="Phage_B3_Orf6"/>
</dbReference>
<reference evidence="1 2" key="1">
    <citation type="submission" date="2019-02" db="EMBL/GenBank/DDBJ databases">
        <title>Genomic Encyclopedia of Type Strains, Phase IV (KMG-IV): sequencing the most valuable type-strain genomes for metagenomic binning, comparative biology and taxonomic classification.</title>
        <authorList>
            <person name="Goeker M."/>
        </authorList>
    </citation>
    <scope>NUCLEOTIDE SEQUENCE [LARGE SCALE GENOMIC DNA]</scope>
    <source>
        <strain evidence="1 2">K24</strain>
    </source>
</reference>
<accession>A0A4Q7NLM2</accession>
<dbReference type="EMBL" id="SGXC01000001">
    <property type="protein sequence ID" value="RZS86041.1"/>
    <property type="molecule type" value="Genomic_DNA"/>
</dbReference>
<organism evidence="1 2">
    <name type="scientific">Pigmentiphaga kullae</name>
    <dbReference type="NCBI Taxonomy" id="151784"/>
    <lineage>
        <taxon>Bacteria</taxon>
        <taxon>Pseudomonadati</taxon>
        <taxon>Pseudomonadota</taxon>
        <taxon>Betaproteobacteria</taxon>
        <taxon>Burkholderiales</taxon>
        <taxon>Alcaligenaceae</taxon>
        <taxon>Pigmentiphaga</taxon>
    </lineage>
</organism>
<dbReference type="AlphaFoldDB" id="A0A4Q7NLM2"/>
<evidence type="ECO:0000313" key="1">
    <source>
        <dbReference type="EMBL" id="RZS86041.1"/>
    </source>
</evidence>
<proteinExistence type="predicted"/>
<gene>
    <name evidence="1" type="ORF">EV675_2075</name>
</gene>
<comment type="caution">
    <text evidence="1">The sequence shown here is derived from an EMBL/GenBank/DDBJ whole genome shotgun (WGS) entry which is preliminary data.</text>
</comment>
<sequence length="204" mass="22602">MTKPVPDGYMEDGQGRLIPVDAIKPIDLARDALVREIAEKARAMSGQLKALKQSTFADIEAFVDMSAEQYGINLGGAKGNVTLLSFDGRIKILRATDDQIVFDERLQAAKALIDECLNEWTASAGPELRAIVDRAFEVDKAGKLSTSRVLSLRRVDIKDARWQEAMRAISDSIQIVGSKSYVRVYERIDDTDRYRQIPLDVAGA</sequence>
<dbReference type="OrthoDB" id="7554786at2"/>
<dbReference type="RefSeq" id="WP_130357167.1">
    <property type="nucleotide sequence ID" value="NZ_SGXC01000001.1"/>
</dbReference>
<dbReference type="Proteomes" id="UP000292445">
    <property type="component" value="Unassembled WGS sequence"/>
</dbReference>
<evidence type="ECO:0000313" key="2">
    <source>
        <dbReference type="Proteomes" id="UP000292445"/>
    </source>
</evidence>